<dbReference type="Pfam" id="PF25368">
    <property type="entry name" value="PUB10_N"/>
    <property type="match status" value="1"/>
</dbReference>
<evidence type="ECO:0000256" key="3">
    <source>
        <dbReference type="ARBA" id="ARBA00012483"/>
    </source>
</evidence>
<evidence type="ECO:0000259" key="9">
    <source>
        <dbReference type="PROSITE" id="PS51698"/>
    </source>
</evidence>
<evidence type="ECO:0000256" key="5">
    <source>
        <dbReference type="ARBA" id="ARBA00022737"/>
    </source>
</evidence>
<dbReference type="FunFam" id="3.30.40.10:FF:000442">
    <property type="entry name" value="RING-type E3 ubiquitin transferase"/>
    <property type="match status" value="1"/>
</dbReference>
<dbReference type="Gene3D" id="1.25.10.10">
    <property type="entry name" value="Leucine-rich Repeat Variant"/>
    <property type="match status" value="2"/>
</dbReference>
<evidence type="ECO:0000256" key="2">
    <source>
        <dbReference type="ARBA" id="ARBA00004906"/>
    </source>
</evidence>
<dbReference type="InterPro" id="IPR057623">
    <property type="entry name" value="PUB12-19-like_N"/>
</dbReference>
<dbReference type="InterPro" id="IPR016024">
    <property type="entry name" value="ARM-type_fold"/>
</dbReference>
<dbReference type="GO" id="GO:0061630">
    <property type="term" value="F:ubiquitin protein ligase activity"/>
    <property type="evidence" value="ECO:0007669"/>
    <property type="project" value="UniProtKB-EC"/>
</dbReference>
<gene>
    <name evidence="10" type="ORF">MKW94_013975</name>
</gene>
<dbReference type="Pfam" id="PF00514">
    <property type="entry name" value="Arm"/>
    <property type="match status" value="1"/>
</dbReference>
<dbReference type="Proteomes" id="UP001177140">
    <property type="component" value="Unassembled WGS sequence"/>
</dbReference>
<evidence type="ECO:0000256" key="1">
    <source>
        <dbReference type="ARBA" id="ARBA00000900"/>
    </source>
</evidence>
<dbReference type="Gene3D" id="3.30.40.10">
    <property type="entry name" value="Zinc/RING finger domain, C3HC4 (zinc finger)"/>
    <property type="match status" value="1"/>
</dbReference>
<dbReference type="InterPro" id="IPR013083">
    <property type="entry name" value="Znf_RING/FYVE/PHD"/>
</dbReference>
<feature type="domain" description="U-box" evidence="9">
    <location>
        <begin position="285"/>
        <end position="359"/>
    </location>
</feature>
<dbReference type="InterPro" id="IPR045210">
    <property type="entry name" value="RING-Ubox_PUB"/>
</dbReference>
<dbReference type="EMBL" id="JAJJMA010147158">
    <property type="protein sequence ID" value="MCL7034581.1"/>
    <property type="molecule type" value="Genomic_DNA"/>
</dbReference>
<evidence type="ECO:0000256" key="8">
    <source>
        <dbReference type="SAM" id="MobiDB-lite"/>
    </source>
</evidence>
<dbReference type="PANTHER" id="PTHR23315:SF307">
    <property type="entry name" value="U-BOX DOMAIN-CONTAINING PROTEIN 19"/>
    <property type="match status" value="1"/>
</dbReference>
<evidence type="ECO:0000256" key="7">
    <source>
        <dbReference type="PROSITE-ProRule" id="PRU00259"/>
    </source>
</evidence>
<evidence type="ECO:0000256" key="6">
    <source>
        <dbReference type="ARBA" id="ARBA00022786"/>
    </source>
</evidence>
<protein>
    <recommendedName>
        <fullName evidence="3">RING-type E3 ubiquitin transferase</fullName>
        <ecNumber evidence="3">2.3.2.27</ecNumber>
    </recommendedName>
</protein>
<feature type="repeat" description="ARM" evidence="7">
    <location>
        <begin position="566"/>
        <end position="609"/>
    </location>
</feature>
<dbReference type="PANTHER" id="PTHR23315">
    <property type="entry name" value="U BOX DOMAIN-CONTAINING"/>
    <property type="match status" value="1"/>
</dbReference>
<dbReference type="InterPro" id="IPR011989">
    <property type="entry name" value="ARM-like"/>
</dbReference>
<dbReference type="Pfam" id="PF04564">
    <property type="entry name" value="U-box"/>
    <property type="match status" value="1"/>
</dbReference>
<proteinExistence type="predicted"/>
<reference evidence="10" key="1">
    <citation type="submission" date="2022-03" db="EMBL/GenBank/DDBJ databases">
        <title>A functionally conserved STORR gene fusion in Papaver species that diverged 16.8 million years ago.</title>
        <authorList>
            <person name="Catania T."/>
        </authorList>
    </citation>
    <scope>NUCLEOTIDE SEQUENCE</scope>
    <source>
        <strain evidence="10">S-191538</strain>
    </source>
</reference>
<dbReference type="InterPro" id="IPR000225">
    <property type="entry name" value="Armadillo"/>
</dbReference>
<comment type="caution">
    <text evidence="10">The sequence shown here is derived from an EMBL/GenBank/DDBJ whole genome shotgun (WGS) entry which is preliminary data.</text>
</comment>
<organism evidence="10 11">
    <name type="scientific">Papaver nudicaule</name>
    <name type="common">Iceland poppy</name>
    <dbReference type="NCBI Taxonomy" id="74823"/>
    <lineage>
        <taxon>Eukaryota</taxon>
        <taxon>Viridiplantae</taxon>
        <taxon>Streptophyta</taxon>
        <taxon>Embryophyta</taxon>
        <taxon>Tracheophyta</taxon>
        <taxon>Spermatophyta</taxon>
        <taxon>Magnoliopsida</taxon>
        <taxon>Ranunculales</taxon>
        <taxon>Papaveraceae</taxon>
        <taxon>Papaveroideae</taxon>
        <taxon>Papaver</taxon>
    </lineage>
</organism>
<dbReference type="EC" id="2.3.2.27" evidence="3"/>
<dbReference type="SMART" id="SM00504">
    <property type="entry name" value="Ubox"/>
    <property type="match status" value="1"/>
</dbReference>
<dbReference type="AlphaFoldDB" id="A0AA41V8D4"/>
<evidence type="ECO:0000256" key="4">
    <source>
        <dbReference type="ARBA" id="ARBA00022679"/>
    </source>
</evidence>
<feature type="repeat" description="ARM" evidence="7">
    <location>
        <begin position="436"/>
        <end position="481"/>
    </location>
</feature>
<comment type="catalytic activity">
    <reaction evidence="1">
        <text>S-ubiquitinyl-[E2 ubiquitin-conjugating enzyme]-L-cysteine + [acceptor protein]-L-lysine = [E2 ubiquitin-conjugating enzyme]-L-cysteine + N(6)-ubiquitinyl-[acceptor protein]-L-lysine.</text>
        <dbReference type="EC" id="2.3.2.27"/>
    </reaction>
</comment>
<dbReference type="PROSITE" id="PS51698">
    <property type="entry name" value="U_BOX"/>
    <property type="match status" value="1"/>
</dbReference>
<feature type="region of interest" description="Disordered" evidence="8">
    <location>
        <begin position="687"/>
        <end position="710"/>
    </location>
</feature>
<name>A0AA41V8D4_PAPNU</name>
<dbReference type="GO" id="GO:0016567">
    <property type="term" value="P:protein ubiquitination"/>
    <property type="evidence" value="ECO:0007669"/>
    <property type="project" value="InterPro"/>
</dbReference>
<feature type="compositionally biased region" description="Basic and acidic residues" evidence="8">
    <location>
        <begin position="700"/>
        <end position="710"/>
    </location>
</feature>
<dbReference type="SMART" id="SM00185">
    <property type="entry name" value="ARM"/>
    <property type="match status" value="4"/>
</dbReference>
<comment type="pathway">
    <text evidence="2">Protein modification; protein ubiquitination.</text>
</comment>
<sequence length="710" mass="79256">MIHSSNSSSSDRRRILTFPVVHPCQNIQPATLLVSLISLAHKICDYQSNSFVTQRKNARETIRYVQNLLIFLEEIKDNKSALPHSINLCFFELHLSFQKIVYLLEDCSQEGSHSWMLMKCKQVSNEFRVLIRTIATALDVLPMSLIDLPSEVKEIVVLVAKQAEKAKSKVELADERIAALVTSILDQFENRVAPSPDDVKRVLDYLNIRSWNQCNKEIKFLEEEIRATRAREENREVDFLRNLIVFVIYSRVVVFEFIGEHRSSSCDNLSILDDASKPGSMISCLDSEDFLCPISLEIMSDPVIISTGHTFDRVSIQKWFSSGNLICPKTGEKLTSIEMVPNSALRKLIHQFCSENGIPIVREQSGIQNRKDVRRTKTEQTSQQSGAAEEAMKMVAEFLQCNLSTGTTSDKNKAAYEIRLIAKSNIFDMSCVAESGTIPYLLNLLSSMSPSTQENAMAALLNLTRHQKSSNLKKSIVENCGLILILDVLMEGLKIETRKLAALTLFHLSSVEEYRKLIGEIPEAIPSLVDLLKENTLDNSGKKSVVIAILGLLWFPGNHKKVLECGTVKVLVDLLNLENSSDFITETLAVLAILAEKQEGSSEILRTSSALYALVSTLESASVSAPAKEYCVSILLSLCTNGGKEVVAVLRKPTSLMCSLYNLLTQGTSRACKKSSSLLKILHEFNDSGSSSNRSVTPEFRQDRHFVHVQ</sequence>
<dbReference type="PROSITE" id="PS50176">
    <property type="entry name" value="ARM_REPEAT"/>
    <property type="match status" value="2"/>
</dbReference>
<keyword evidence="5" id="KW-0677">Repeat</keyword>
<dbReference type="InterPro" id="IPR003613">
    <property type="entry name" value="Ubox_domain"/>
</dbReference>
<keyword evidence="4" id="KW-0808">Transferase</keyword>
<keyword evidence="6" id="KW-0833">Ubl conjugation pathway</keyword>
<dbReference type="CDD" id="cd16664">
    <property type="entry name" value="RING-Ubox_PUB"/>
    <property type="match status" value="1"/>
</dbReference>
<evidence type="ECO:0000313" key="11">
    <source>
        <dbReference type="Proteomes" id="UP001177140"/>
    </source>
</evidence>
<evidence type="ECO:0000313" key="10">
    <source>
        <dbReference type="EMBL" id="MCL7034581.1"/>
    </source>
</evidence>
<accession>A0AA41V8D4</accession>
<keyword evidence="11" id="KW-1185">Reference proteome</keyword>
<dbReference type="SUPFAM" id="SSF57850">
    <property type="entry name" value="RING/U-box"/>
    <property type="match status" value="1"/>
</dbReference>
<dbReference type="SUPFAM" id="SSF48371">
    <property type="entry name" value="ARM repeat"/>
    <property type="match status" value="1"/>
</dbReference>
<feature type="compositionally biased region" description="Polar residues" evidence="8">
    <location>
        <begin position="687"/>
        <end position="696"/>
    </location>
</feature>